<gene>
    <name evidence="8" type="ordered locus">AZC_1822</name>
</gene>
<evidence type="ECO:0000256" key="2">
    <source>
        <dbReference type="ARBA" id="ARBA00022475"/>
    </source>
</evidence>
<comment type="subcellular location">
    <subcellularLocation>
        <location evidence="1">Cell membrane</location>
        <topology evidence="1">Multi-pass membrane protein</topology>
    </subcellularLocation>
</comment>
<dbReference type="GO" id="GO:0009055">
    <property type="term" value="F:electron transfer activity"/>
    <property type="evidence" value="ECO:0007669"/>
    <property type="project" value="InterPro"/>
</dbReference>
<dbReference type="InterPro" id="IPR051542">
    <property type="entry name" value="Hydrogenase_cytochrome"/>
</dbReference>
<evidence type="ECO:0000256" key="6">
    <source>
        <dbReference type="SAM" id="Phobius"/>
    </source>
</evidence>
<keyword evidence="9" id="KW-1185">Reference proteome</keyword>
<dbReference type="STRING" id="438753.AZC_1822"/>
<keyword evidence="5 6" id="KW-0472">Membrane</keyword>
<dbReference type="AlphaFoldDB" id="A8I560"/>
<evidence type="ECO:0000256" key="1">
    <source>
        <dbReference type="ARBA" id="ARBA00004651"/>
    </source>
</evidence>
<keyword evidence="3 6" id="KW-0812">Transmembrane</keyword>
<feature type="domain" description="Cytochrome b561 bacterial/Ni-hydrogenase" evidence="7">
    <location>
        <begin position="29"/>
        <end position="202"/>
    </location>
</feature>
<dbReference type="PANTHER" id="PTHR30485">
    <property type="entry name" value="NI/FE-HYDROGENASE 1 B-TYPE CYTOCHROME SUBUNIT"/>
    <property type="match status" value="1"/>
</dbReference>
<dbReference type="KEGG" id="azc:AZC_1822"/>
<keyword evidence="4 6" id="KW-1133">Transmembrane helix</keyword>
<evidence type="ECO:0000313" key="9">
    <source>
        <dbReference type="Proteomes" id="UP000000270"/>
    </source>
</evidence>
<feature type="transmembrane region" description="Helical" evidence="6">
    <location>
        <begin position="215"/>
        <end position="235"/>
    </location>
</feature>
<dbReference type="Proteomes" id="UP000000270">
    <property type="component" value="Chromosome"/>
</dbReference>
<evidence type="ECO:0000256" key="5">
    <source>
        <dbReference type="ARBA" id="ARBA00023136"/>
    </source>
</evidence>
<keyword evidence="2" id="KW-1003">Cell membrane</keyword>
<dbReference type="PANTHER" id="PTHR30485:SF2">
    <property type="entry name" value="BLL0597 PROTEIN"/>
    <property type="match status" value="1"/>
</dbReference>
<accession>A8I560</accession>
<dbReference type="InterPro" id="IPR011577">
    <property type="entry name" value="Cyt_b561_bac/Ni-Hgenase"/>
</dbReference>
<evidence type="ECO:0000256" key="4">
    <source>
        <dbReference type="ARBA" id="ARBA00022989"/>
    </source>
</evidence>
<feature type="transmembrane region" description="Helical" evidence="6">
    <location>
        <begin position="117"/>
        <end position="139"/>
    </location>
</feature>
<dbReference type="Gene3D" id="1.20.950.20">
    <property type="entry name" value="Transmembrane di-heme cytochromes, Chain C"/>
    <property type="match status" value="1"/>
</dbReference>
<reference evidence="8 9" key="3">
    <citation type="journal article" date="2008" name="BMC Genomics">
        <title>The genome of the versatile nitrogen fixer Azorhizobium caulinodans ORS571.</title>
        <authorList>
            <person name="Lee KB."/>
            <person name="Backer P.D."/>
            <person name="Aono T."/>
            <person name="Liu CT."/>
            <person name="Suzuki S."/>
            <person name="Suzuki T."/>
            <person name="Kaneko T."/>
            <person name="Yamada M."/>
            <person name="Tabata S."/>
            <person name="Kupfer D.M."/>
            <person name="Najar F.Z."/>
            <person name="Wiley G.B."/>
            <person name="Roe B."/>
            <person name="Binnewies T.T."/>
            <person name="Ussery D.W."/>
            <person name="D'Haeze W."/>
            <person name="Herder J.D."/>
            <person name="Gevers D."/>
            <person name="Vereecke D."/>
            <person name="Holsters M."/>
            <person name="Oyaizu H."/>
        </authorList>
    </citation>
    <scope>NUCLEOTIDE SEQUENCE [LARGE SCALE GENOMIC DNA]</scope>
    <source>
        <strain evidence="9">ATCC 43989 / DSM 5975 / JCM 20966 / LMG 6465 / NBRC 14845 / NCIMB 13405 / ORS 571</strain>
    </source>
</reference>
<feature type="transmembrane region" description="Helical" evidence="6">
    <location>
        <begin position="168"/>
        <end position="190"/>
    </location>
</feature>
<evidence type="ECO:0000259" key="7">
    <source>
        <dbReference type="Pfam" id="PF01292"/>
    </source>
</evidence>
<dbReference type="InterPro" id="IPR016174">
    <property type="entry name" value="Di-haem_cyt_TM"/>
</dbReference>
<evidence type="ECO:0000313" key="8">
    <source>
        <dbReference type="EMBL" id="BAF87820.1"/>
    </source>
</evidence>
<organism evidence="8 9">
    <name type="scientific">Azorhizobium caulinodans (strain ATCC 43989 / DSM 5975 / JCM 20966 / LMG 6465 / NBRC 14845 / NCIMB 13405 / ORS 571)</name>
    <dbReference type="NCBI Taxonomy" id="438753"/>
    <lineage>
        <taxon>Bacteria</taxon>
        <taxon>Pseudomonadati</taxon>
        <taxon>Pseudomonadota</taxon>
        <taxon>Alphaproteobacteria</taxon>
        <taxon>Hyphomicrobiales</taxon>
        <taxon>Xanthobacteraceae</taxon>
        <taxon>Azorhizobium</taxon>
    </lineage>
</organism>
<proteinExistence type="predicted"/>
<feature type="transmembrane region" description="Helical" evidence="6">
    <location>
        <begin position="36"/>
        <end position="57"/>
    </location>
</feature>
<reference evidence="8 9" key="4">
    <citation type="journal article" date="2009" name="Appl. Environ. Microbiol.">
        <title>Comparative genome-wide transcriptional profiling of Azorhizobium caulinodans ORS571 grown under free-living and symbiotic conditions.</title>
        <authorList>
            <person name="Tsukada S."/>
            <person name="Aono T."/>
            <person name="Akiba N."/>
            <person name="Lee KB."/>
            <person name="Liu CT."/>
            <person name="Toyazaki H."/>
            <person name="Oyaizu H."/>
        </authorList>
    </citation>
    <scope>NUCLEOTIDE SEQUENCE [LARGE SCALE GENOMIC DNA]</scope>
    <source>
        <strain evidence="9">ATCC 43989 / DSM 5975 / JCM 20966 / LMG 6465 / NBRC 14845 / NCIMB 13405 / ORS 571</strain>
    </source>
</reference>
<feature type="transmembrane region" description="Helical" evidence="6">
    <location>
        <begin position="63"/>
        <end position="80"/>
    </location>
</feature>
<dbReference type="GO" id="GO:0005886">
    <property type="term" value="C:plasma membrane"/>
    <property type="evidence" value="ECO:0007669"/>
    <property type="project" value="UniProtKB-SubCell"/>
</dbReference>
<dbReference type="GO" id="GO:0022904">
    <property type="term" value="P:respiratory electron transport chain"/>
    <property type="evidence" value="ECO:0007669"/>
    <property type="project" value="InterPro"/>
</dbReference>
<name>A8I560_AZOC5</name>
<dbReference type="HOGENOM" id="CLU_078451_0_0_5"/>
<dbReference type="SUPFAM" id="SSF81342">
    <property type="entry name" value="Transmembrane di-heme cytochromes"/>
    <property type="match status" value="1"/>
</dbReference>
<reference evidence="8 9" key="1">
    <citation type="journal article" date="2007" name="Appl. Environ. Microbiol.">
        <title>Rhizobial factors required for stem nodule maturation and maintenance in Sesbania rostrata-Azorhizobium caulinodans ORS571 symbiosis.</title>
        <authorList>
            <person name="Suzuki S."/>
            <person name="Aono T."/>
            <person name="Lee KB."/>
            <person name="Suzuki T."/>
            <person name="Liu CT."/>
            <person name="Miwa H."/>
            <person name="Wakao S."/>
            <person name="Iki T."/>
            <person name="Oyaizu H."/>
        </authorList>
    </citation>
    <scope>NUCLEOTIDE SEQUENCE [LARGE SCALE GENOMIC DNA]</scope>
    <source>
        <strain evidence="9">ATCC 43989 / DSM 5975 / JCM 20966 / LMG 6465 / NBRC 14845 / NCIMB 13405 / ORS 571</strain>
    </source>
</reference>
<reference evidence="9" key="2">
    <citation type="submission" date="2007-04" db="EMBL/GenBank/DDBJ databases">
        <title>Complete genome sequence of the nitrogen-fixing bacterium Azorhizobium caulinodans ORS571.</title>
        <authorList>
            <person name="Lee K.B."/>
            <person name="Backer P.D."/>
            <person name="Aono T."/>
            <person name="Liu C.T."/>
            <person name="Suzuki S."/>
            <person name="Suzuki T."/>
            <person name="Kaneko T."/>
            <person name="Yamada M."/>
            <person name="Tabata S."/>
            <person name="Kupfer D.M."/>
            <person name="Najar F.Z."/>
            <person name="Wiley G.B."/>
            <person name="Roe B."/>
            <person name="Binnewies T."/>
            <person name="Ussery D."/>
            <person name="Vereecke D."/>
            <person name="Gevers D."/>
            <person name="Holsters M."/>
            <person name="Oyaizu H."/>
        </authorList>
    </citation>
    <scope>NUCLEOTIDE SEQUENCE [LARGE SCALE GENOMIC DNA]</scope>
    <source>
        <strain evidence="9">ATCC 43989 / DSM 5975 / JCM 20966 / LMG 6465 / NBRC 14845 / NCIMB 13405 / ORS 571</strain>
    </source>
</reference>
<protein>
    <submittedName>
        <fullName evidence="8">Putative hydrogenase cytochrome b-type subunit protein</fullName>
    </submittedName>
</protein>
<reference evidence="8 9" key="5">
    <citation type="journal article" date="2010" name="Appl. Environ. Microbiol.">
        <title>phrR-like gene praR of Azorhizobium caulinodans ORS571 is essential for symbiosis with Sesbania rostrata and is involved in expression of reb genes.</title>
        <authorList>
            <person name="Akiba N."/>
            <person name="Aono T."/>
            <person name="Toyazaki H."/>
            <person name="Sato S."/>
            <person name="Oyaizu H."/>
        </authorList>
    </citation>
    <scope>NUCLEOTIDE SEQUENCE [LARGE SCALE GENOMIC DNA]</scope>
    <source>
        <strain evidence="9">ATCC 43989 / DSM 5975 / JCM 20966 / LMG 6465 / NBRC 14845 / NCIMB 13405 / ORS 571</strain>
    </source>
</reference>
<sequence>MAAREGYARDGLETRGVLMSSTPLRKVTVWDAPTRLFHWSLVLLIAAAYLTAEFGLIDWHFRAGYAIIALLLFRLAWGFVGSDTARFSRFLQNPLKAIQHLAHFTRREPDTEIGHNAAGGWMVLVLLALLLIQVGTGLFSNDQVFSEGPLAKYVGSAMSDRLTGLHELNFNLILIAVILHVLAVMAYALVKRHDLVRPMVTGWKRLPESMPAPRMANAGLAVVLFAVAAGIAWFISTLG</sequence>
<dbReference type="eggNOG" id="COG3658">
    <property type="taxonomic scope" value="Bacteria"/>
</dbReference>
<dbReference type="Pfam" id="PF01292">
    <property type="entry name" value="Ni_hydr_CYTB"/>
    <property type="match status" value="1"/>
</dbReference>
<reference evidence="8 9" key="6">
    <citation type="journal article" date="2011" name="Appl. Environ. Microbiol.">
        <title>Involvement of the azorhizobial chromosome partition gene (parA) in the onset of bacteroid differentiation during Sesbania rostrata stem nodule development.</title>
        <authorList>
            <person name="Liu CT."/>
            <person name="Lee KB."/>
            <person name="Wang YS."/>
            <person name="Peng MH."/>
            <person name="Lee KT."/>
            <person name="Suzuki S."/>
            <person name="Suzuki T."/>
            <person name="Oyaizu H."/>
        </authorList>
    </citation>
    <scope>NUCLEOTIDE SEQUENCE [LARGE SCALE GENOMIC DNA]</scope>
    <source>
        <strain evidence="9">ATCC 43989 / DSM 5975 / JCM 20966 / LMG 6465 / NBRC 14845 / NCIMB 13405 / ORS 571</strain>
    </source>
</reference>
<evidence type="ECO:0000256" key="3">
    <source>
        <dbReference type="ARBA" id="ARBA00022692"/>
    </source>
</evidence>
<dbReference type="EMBL" id="AP009384">
    <property type="protein sequence ID" value="BAF87820.1"/>
    <property type="molecule type" value="Genomic_DNA"/>
</dbReference>
<dbReference type="GO" id="GO:0020037">
    <property type="term" value="F:heme binding"/>
    <property type="evidence" value="ECO:0007669"/>
    <property type="project" value="TreeGrafter"/>
</dbReference>